<proteinExistence type="predicted"/>
<comment type="caution">
    <text evidence="2">The sequence shown here is derived from an EMBL/GenBank/DDBJ whole genome shotgun (WGS) entry which is preliminary data.</text>
</comment>
<dbReference type="AlphaFoldDB" id="A0A198AHJ4"/>
<feature type="region of interest" description="Disordered" evidence="1">
    <location>
        <begin position="274"/>
        <end position="322"/>
    </location>
</feature>
<organism evidence="2 3">
    <name type="scientific">Paenibacillus oryzisoli</name>
    <dbReference type="NCBI Taxonomy" id="1850517"/>
    <lineage>
        <taxon>Bacteria</taxon>
        <taxon>Bacillati</taxon>
        <taxon>Bacillota</taxon>
        <taxon>Bacilli</taxon>
        <taxon>Bacillales</taxon>
        <taxon>Paenibacillaceae</taxon>
        <taxon>Paenibacillus</taxon>
    </lineage>
</organism>
<evidence type="ECO:0000313" key="3">
    <source>
        <dbReference type="Proteomes" id="UP000078454"/>
    </source>
</evidence>
<dbReference type="STRING" id="1850517.A8708_19230"/>
<protein>
    <submittedName>
        <fullName evidence="2">Uncharacterized protein</fullName>
    </submittedName>
</protein>
<sequence length="749" mass="76178">MPQGKQGQTKAVSPSHQTLQTLSAPTSTSTSQMSPIGTNIFMQMQRTVGNRATQAYANQVIQRNTGQAATVAPPPVTFHRARPAGATPAPAATVAPTTVAPASQVAPPTVAPAPPVRFHRARATGAAPPPATTVAPTATVAPAPAATVAPPTLTRTAGTVAPPGAASVAPASQVAPPTLMRTAGTVAPPGAASVAPASQVAPPTLMRTAGTVAPPGAASVAPASQVAPPTLMRTAGTVAPPGAASVAPASQVAPPNLTRTAGTVVPPVVASASTMHPTGDDTKDNADMTSGVGGTFSDSFGKRSDDLKESYDKTGDAGTAQQSATMGAIASTADLVSGPFQIMSAIRETLSVSGDANRTGHNKRWQYAGTGSAIVESSGKMVSGSAGLVDKAAKSTGKENGVGGSSSVSDYTGTVAEAISAVKNTIMAVKGIYDMYSKASENGGLDKGEKARGVIEIISNAIQAAQSGIKVAKGIMEIMETSTASLTAVIPGVSIAVSGVKIAIKTVDVIKAGLNRSAMTTMKRDFKGKAGNADILKEKRWYTRNAGVDKAKLAAKKVQLNADIASGDPAKVAAANQQLDEIAQYELAKEMKNINVKRTDRGAIQIGLELTKIAADIATLTGVGAQVGTPLKIVASGIGAAMPIARSLKQAGRDRASKAGAWGITKAVFNADKSTEKKLEKRAHDTDLIFDMFAKLPLYDEADAAVVTRYKQVESFVEAAGISIQALYQFESDPAKLKGAIVEAMGKRE</sequence>
<name>A0A198AHJ4_9BACL</name>
<feature type="compositionally biased region" description="Basic and acidic residues" evidence="1">
    <location>
        <begin position="300"/>
        <end position="315"/>
    </location>
</feature>
<gene>
    <name evidence="2" type="ORF">A8708_19230</name>
</gene>
<evidence type="ECO:0000313" key="2">
    <source>
        <dbReference type="EMBL" id="OAS20672.1"/>
    </source>
</evidence>
<evidence type="ECO:0000256" key="1">
    <source>
        <dbReference type="SAM" id="MobiDB-lite"/>
    </source>
</evidence>
<accession>A0A198AHJ4</accession>
<reference evidence="2 3" key="1">
    <citation type="submission" date="2016-05" db="EMBL/GenBank/DDBJ databases">
        <title>Paenibacillus sp. 1ZS3-15 nov., isolated from the rhizosphere soil.</title>
        <authorList>
            <person name="Zhang X.X."/>
            <person name="Zhang J."/>
        </authorList>
    </citation>
    <scope>NUCLEOTIDE SEQUENCE [LARGE SCALE GENOMIC DNA]</scope>
    <source>
        <strain evidence="2 3">1ZS3-15</strain>
    </source>
</reference>
<dbReference type="OrthoDB" id="2538838at2"/>
<feature type="region of interest" description="Disordered" evidence="1">
    <location>
        <begin position="1"/>
        <end position="34"/>
    </location>
</feature>
<dbReference type="Proteomes" id="UP000078454">
    <property type="component" value="Unassembled WGS sequence"/>
</dbReference>
<dbReference type="EMBL" id="LYPB01000050">
    <property type="protein sequence ID" value="OAS20672.1"/>
    <property type="molecule type" value="Genomic_DNA"/>
</dbReference>
<keyword evidence="3" id="KW-1185">Reference proteome</keyword>